<evidence type="ECO:0000259" key="10">
    <source>
        <dbReference type="PROSITE" id="PS51510"/>
    </source>
</evidence>
<evidence type="ECO:0000256" key="4">
    <source>
        <dbReference type="ARBA" id="ARBA00022777"/>
    </source>
</evidence>
<dbReference type="InterPro" id="IPR022414">
    <property type="entry name" value="ATP-guanido_PTrfase_cat"/>
</dbReference>
<dbReference type="InterPro" id="IPR000749">
    <property type="entry name" value="ATP-guanido_PTrfase"/>
</dbReference>
<dbReference type="GO" id="GO:0004111">
    <property type="term" value="F:creatine kinase activity"/>
    <property type="evidence" value="ECO:0007669"/>
    <property type="project" value="InterPro"/>
</dbReference>
<evidence type="ECO:0000256" key="7">
    <source>
        <dbReference type="PROSITE-ProRule" id="PRU00843"/>
    </source>
</evidence>
<feature type="binding site" evidence="7">
    <location>
        <begin position="158"/>
        <end position="162"/>
    </location>
    <ligand>
        <name>ATP</name>
        <dbReference type="ChEBI" id="CHEBI:30616"/>
    </ligand>
</feature>
<dbReference type="GO" id="GO:0005524">
    <property type="term" value="F:ATP binding"/>
    <property type="evidence" value="ECO:0007669"/>
    <property type="project" value="UniProtKB-UniRule"/>
</dbReference>
<dbReference type="InterPro" id="IPR036802">
    <property type="entry name" value="ATP-guanido_PTrfase_N_sf"/>
</dbReference>
<dbReference type="PROSITE" id="PS51509">
    <property type="entry name" value="PHOSPHAGEN_KINASE_N"/>
    <property type="match status" value="1"/>
</dbReference>
<dbReference type="PANTHER" id="PTHR11547">
    <property type="entry name" value="ARGININE OR CREATINE KINASE"/>
    <property type="match status" value="1"/>
</dbReference>
<keyword evidence="4 7" id="KW-0418">Kinase</keyword>
<protein>
    <submittedName>
        <fullName evidence="11">Creatine kinase M-type</fullName>
    </submittedName>
</protein>
<dbReference type="GO" id="GO:0005739">
    <property type="term" value="C:mitochondrion"/>
    <property type="evidence" value="ECO:0007669"/>
    <property type="project" value="TreeGrafter"/>
</dbReference>
<dbReference type="InterPro" id="IPR014746">
    <property type="entry name" value="Gln_synth/guanido_kin_cat_dom"/>
</dbReference>
<gene>
    <name evidence="11" type="primary">CKM</name>
    <name evidence="11" type="ORF">AWC38_SpisGene12437</name>
</gene>
<keyword evidence="3 7" id="KW-0547">Nucleotide-binding</keyword>
<evidence type="ECO:0000313" key="12">
    <source>
        <dbReference type="Proteomes" id="UP000225706"/>
    </source>
</evidence>
<dbReference type="AlphaFoldDB" id="A0A2B4RZF6"/>
<comment type="caution">
    <text evidence="7">Lacks conserved residue(s) required for the propagation of feature annotation.</text>
</comment>
<dbReference type="GO" id="GO:0046314">
    <property type="term" value="P:phosphocreatine biosynthetic process"/>
    <property type="evidence" value="ECO:0007669"/>
    <property type="project" value="InterPro"/>
</dbReference>
<dbReference type="Pfam" id="PF02807">
    <property type="entry name" value="ATP-gua_PtransN"/>
    <property type="match status" value="1"/>
</dbReference>
<name>A0A2B4RZF6_STYPI</name>
<dbReference type="SUPFAM" id="SSF48034">
    <property type="entry name" value="Guanido kinase N-terminal domain"/>
    <property type="match status" value="1"/>
</dbReference>
<accession>A0A2B4RZF6</accession>
<keyword evidence="2 7" id="KW-0808">Transferase</keyword>
<dbReference type="Proteomes" id="UP000225706">
    <property type="component" value="Unassembled WGS sequence"/>
</dbReference>
<dbReference type="EMBL" id="LSMT01000221">
    <property type="protein sequence ID" value="PFX23021.1"/>
    <property type="molecule type" value="Genomic_DNA"/>
</dbReference>
<feature type="domain" description="Phosphagen kinase N-terminal" evidence="9">
    <location>
        <begin position="42"/>
        <end position="130"/>
    </location>
</feature>
<evidence type="ECO:0000256" key="5">
    <source>
        <dbReference type="ARBA" id="ARBA00022840"/>
    </source>
</evidence>
<dbReference type="InterPro" id="IPR022413">
    <property type="entry name" value="ATP-guanido_PTrfase_N"/>
</dbReference>
<evidence type="ECO:0000256" key="2">
    <source>
        <dbReference type="ARBA" id="ARBA00022679"/>
    </source>
</evidence>
<comment type="similarity">
    <text evidence="1 6">Belongs to the ATP:guanido phosphotransferase family.</text>
</comment>
<evidence type="ECO:0000313" key="11">
    <source>
        <dbReference type="EMBL" id="PFX23021.1"/>
    </source>
</evidence>
<evidence type="ECO:0000256" key="3">
    <source>
        <dbReference type="ARBA" id="ARBA00022741"/>
    </source>
</evidence>
<feature type="region of interest" description="Disordered" evidence="8">
    <location>
        <begin position="598"/>
        <end position="660"/>
    </location>
</feature>
<dbReference type="PROSITE" id="PS51510">
    <property type="entry name" value="PHOSPHAGEN_KINASE_C"/>
    <property type="match status" value="1"/>
</dbReference>
<evidence type="ECO:0000259" key="9">
    <source>
        <dbReference type="PROSITE" id="PS51509"/>
    </source>
</evidence>
<dbReference type="STRING" id="50429.A0A2B4RZF6"/>
<organism evidence="11 12">
    <name type="scientific">Stylophora pistillata</name>
    <name type="common">Smooth cauliflower coral</name>
    <dbReference type="NCBI Taxonomy" id="50429"/>
    <lineage>
        <taxon>Eukaryota</taxon>
        <taxon>Metazoa</taxon>
        <taxon>Cnidaria</taxon>
        <taxon>Anthozoa</taxon>
        <taxon>Hexacorallia</taxon>
        <taxon>Scleractinia</taxon>
        <taxon>Astrocoeniina</taxon>
        <taxon>Pocilloporidae</taxon>
        <taxon>Stylophora</taxon>
    </lineage>
</organism>
<proteinExistence type="inferred from homology"/>
<keyword evidence="5 7" id="KW-0067">ATP-binding</keyword>
<dbReference type="Gene3D" id="1.10.135.10">
    <property type="entry name" value="ATP:guanido phosphotransferase, N-terminal domain"/>
    <property type="match status" value="1"/>
</dbReference>
<dbReference type="Gene3D" id="3.30.590.10">
    <property type="entry name" value="Glutamine synthetase/guanido kinase, catalytic domain"/>
    <property type="match status" value="1"/>
</dbReference>
<feature type="domain" description="Phosphagen kinase C-terminal" evidence="10">
    <location>
        <begin position="155"/>
        <end position="317"/>
    </location>
</feature>
<evidence type="ECO:0000256" key="6">
    <source>
        <dbReference type="PROSITE-ProRule" id="PRU00842"/>
    </source>
</evidence>
<evidence type="ECO:0000256" key="8">
    <source>
        <dbReference type="SAM" id="MobiDB-lite"/>
    </source>
</evidence>
<reference evidence="12" key="1">
    <citation type="journal article" date="2017" name="bioRxiv">
        <title>Comparative analysis of the genomes of Stylophora pistillata and Acropora digitifera provides evidence for extensive differences between species of corals.</title>
        <authorList>
            <person name="Voolstra C.R."/>
            <person name="Li Y."/>
            <person name="Liew Y.J."/>
            <person name="Baumgarten S."/>
            <person name="Zoccola D."/>
            <person name="Flot J.-F."/>
            <person name="Tambutte S."/>
            <person name="Allemand D."/>
            <person name="Aranda M."/>
        </authorList>
    </citation>
    <scope>NUCLEOTIDE SEQUENCE [LARGE SCALE GENOMIC DNA]</scope>
</reference>
<keyword evidence="12" id="KW-1185">Reference proteome</keyword>
<dbReference type="SUPFAM" id="SSF55931">
    <property type="entry name" value="Glutamine synthetase/guanido kinase"/>
    <property type="match status" value="1"/>
</dbReference>
<dbReference type="Pfam" id="PF00217">
    <property type="entry name" value="ATP-gua_Ptrans"/>
    <property type="match status" value="1"/>
</dbReference>
<dbReference type="PANTHER" id="PTHR11547:SF57">
    <property type="entry name" value="PHOSPHAGEN KINASE C-TERMINAL DOMAIN-CONTAINING PROTEIN"/>
    <property type="match status" value="1"/>
</dbReference>
<comment type="caution">
    <text evidence="11">The sequence shown here is derived from an EMBL/GenBank/DDBJ whole genome shotgun (WGS) entry which is preliminary data.</text>
</comment>
<dbReference type="OrthoDB" id="5951514at2759"/>
<sequence>MTVNLQRLGDILENPYAAFGVCVAVSAIAYFTHSSQHPNHRRKKRRMSSFPDLTDNRSIVVKYLTPDVFSKLKDRRTTKKYDLEHLIQSGLFSIDPISLAKNPAGLLAGDEECYDVFSELIDPVIRELHEVDQNFRSEVNLDWEQIRGGQLSEPNVLSCRLSGSRNIEGYRMVPASRTTELSEVSQQIMTTLESVEGERLENIEHSFPSVSRQNSNSVLEDYGLSLASLPPQLSRYWPHGRFVWSTEDRQCRIFLNSEDHLKVVITEAGGDIQRAFRHYSEILSSIEEGLKRNGKRLMWSSKYGYLTSSPHNIGTGLEDQRFERIMHVLPVKLDEAVHPQAQDVFYIRNKHKMQLTEVDILQQVINSVTLLVELDKRIHRRESILDLLPSTEFTMVESIFGGKTSYALDCHERNVFQPRLAERRLSIQSTHLNTISETGDDCPPSNYAASIEENTANDAPTFYRRPRTMSLPAIYRDGSYLRIKSCSNTLSPCKRRYSEPSGIATQHIIHRLSLRSSDSSESENGFCKRPSINSLEARCLVHESSLADVIALRRHSDPMCYTRENVDRLGVSRERRGKSTGKDSITCLKVKNLSDSVKSKTRIDNEQTGQHVRRRKSSLVPVPLHSAQQKTKEAQCKTSNGRPLSFPPSKRSYNRQSSLPELKATAYLNKQRKAAKGSDSTAANADEYLVNEELLELDSDESKDDKYTANADILVQWMKFFG</sequence>
<evidence type="ECO:0000256" key="1">
    <source>
        <dbReference type="ARBA" id="ARBA00006798"/>
    </source>
</evidence>